<dbReference type="EMBL" id="LSBH01000023">
    <property type="protein sequence ID" value="OAQ62516.1"/>
    <property type="molecule type" value="Genomic_DNA"/>
</dbReference>
<gene>
    <name evidence="3" type="ORF">VFPBJ_11419</name>
</gene>
<protein>
    <submittedName>
        <fullName evidence="3">Uncharacterized protein</fullName>
    </submittedName>
</protein>
<evidence type="ECO:0000313" key="4">
    <source>
        <dbReference type="Proteomes" id="UP000078240"/>
    </source>
</evidence>
<comment type="caution">
    <text evidence="3">The sequence shown here is derived from an EMBL/GenBank/DDBJ whole genome shotgun (WGS) entry which is preliminary data.</text>
</comment>
<dbReference type="AlphaFoldDB" id="A0A179FAN9"/>
<feature type="region of interest" description="Disordered" evidence="1">
    <location>
        <begin position="1"/>
        <end position="32"/>
    </location>
</feature>
<keyword evidence="2" id="KW-0472">Membrane</keyword>
<accession>A0A179FAN9</accession>
<proteinExistence type="predicted"/>
<name>A0A179FAN9_PURLI</name>
<feature type="transmembrane region" description="Helical" evidence="2">
    <location>
        <begin position="95"/>
        <end position="117"/>
    </location>
</feature>
<organism evidence="3 4">
    <name type="scientific">Purpureocillium lilacinum</name>
    <name type="common">Paecilomyces lilacinus</name>
    <dbReference type="NCBI Taxonomy" id="33203"/>
    <lineage>
        <taxon>Eukaryota</taxon>
        <taxon>Fungi</taxon>
        <taxon>Dikarya</taxon>
        <taxon>Ascomycota</taxon>
        <taxon>Pezizomycotina</taxon>
        <taxon>Sordariomycetes</taxon>
        <taxon>Hypocreomycetidae</taxon>
        <taxon>Hypocreales</taxon>
        <taxon>Ophiocordycipitaceae</taxon>
        <taxon>Purpureocillium</taxon>
    </lineage>
</organism>
<evidence type="ECO:0000313" key="3">
    <source>
        <dbReference type="EMBL" id="OAQ62516.1"/>
    </source>
</evidence>
<evidence type="ECO:0000256" key="1">
    <source>
        <dbReference type="SAM" id="MobiDB-lite"/>
    </source>
</evidence>
<keyword evidence="2" id="KW-0812">Transmembrane</keyword>
<feature type="compositionally biased region" description="Polar residues" evidence="1">
    <location>
        <begin position="1"/>
        <end position="24"/>
    </location>
</feature>
<sequence>MTETSSPVQSRSCRLKSPTSTTSVRLPVPSRNDRIRPCSISMADTSISAPFPCTYTDTTKTSLSGSRSTAAVRSADATGSCSASMLLRTQSMLRIGQSASCLFVGIIFVQLLCHIGLVTTLSSTSLAYGSETASTP</sequence>
<evidence type="ECO:0000256" key="2">
    <source>
        <dbReference type="SAM" id="Phobius"/>
    </source>
</evidence>
<dbReference type="Proteomes" id="UP000078240">
    <property type="component" value="Unassembled WGS sequence"/>
</dbReference>
<reference evidence="3 4" key="1">
    <citation type="submission" date="2016-01" db="EMBL/GenBank/DDBJ databases">
        <title>Biosynthesis of antibiotic leucinostatins and their inhibition on Phytophthora in bio-control Purpureocillium lilacinum.</title>
        <authorList>
            <person name="Wang G."/>
            <person name="Liu Z."/>
            <person name="Lin R."/>
            <person name="Li E."/>
            <person name="Mao Z."/>
            <person name="Ling J."/>
            <person name="Yin W."/>
            <person name="Xie B."/>
        </authorList>
    </citation>
    <scope>NUCLEOTIDE SEQUENCE [LARGE SCALE GENOMIC DNA]</scope>
    <source>
        <strain evidence="3">PLBJ-1</strain>
    </source>
</reference>
<keyword evidence="2" id="KW-1133">Transmembrane helix</keyword>